<evidence type="ECO:0000313" key="3">
    <source>
        <dbReference type="EMBL" id="PZO10361.1"/>
    </source>
</evidence>
<evidence type="ECO:0000313" key="4">
    <source>
        <dbReference type="Proteomes" id="UP000249354"/>
    </source>
</evidence>
<dbReference type="Proteomes" id="UP000249354">
    <property type="component" value="Unassembled WGS sequence"/>
</dbReference>
<feature type="chain" id="PRO_5015844421" description="Low temperature-induced protein" evidence="2">
    <location>
        <begin position="38"/>
        <end position="121"/>
    </location>
</feature>
<feature type="signal peptide" evidence="2">
    <location>
        <begin position="1"/>
        <end position="37"/>
    </location>
</feature>
<sequence length="121" mass="12726">MKRVYTSFRLLLAKLRPAAIALACTLMVFSVAAPAMAFGNSSSSPSKGLEQLDSVQEKSEEAITGQIDNANDGENVMKNSQEGLNGVQGAANKENMKNPANSGGAVAIEENIKEALEEVTP</sequence>
<evidence type="ECO:0000256" key="2">
    <source>
        <dbReference type="SAM" id="SignalP"/>
    </source>
</evidence>
<name>A0A2W4VDZ9_9CYAN</name>
<keyword evidence="2" id="KW-0732">Signal</keyword>
<gene>
    <name evidence="3" type="ORF">DCF25_20650</name>
</gene>
<organism evidence="3 4">
    <name type="scientific">Leptolyngbya foveolarum</name>
    <dbReference type="NCBI Taxonomy" id="47253"/>
    <lineage>
        <taxon>Bacteria</taxon>
        <taxon>Bacillati</taxon>
        <taxon>Cyanobacteriota</taxon>
        <taxon>Cyanophyceae</taxon>
        <taxon>Leptolyngbyales</taxon>
        <taxon>Leptolyngbyaceae</taxon>
        <taxon>Leptolyngbya group</taxon>
        <taxon>Leptolyngbya</taxon>
    </lineage>
</organism>
<dbReference type="AlphaFoldDB" id="A0A2W4VDZ9"/>
<protein>
    <recommendedName>
        <fullName evidence="5">Low temperature-induced protein</fullName>
    </recommendedName>
</protein>
<reference evidence="4" key="1">
    <citation type="submission" date="2018-04" db="EMBL/GenBank/DDBJ databases">
        <authorList>
            <person name="Cornet L."/>
        </authorList>
    </citation>
    <scope>NUCLEOTIDE SEQUENCE [LARGE SCALE GENOMIC DNA]</scope>
</reference>
<evidence type="ECO:0008006" key="5">
    <source>
        <dbReference type="Google" id="ProtNLM"/>
    </source>
</evidence>
<proteinExistence type="predicted"/>
<evidence type="ECO:0000256" key="1">
    <source>
        <dbReference type="SAM" id="MobiDB-lite"/>
    </source>
</evidence>
<reference evidence="3 4" key="2">
    <citation type="submission" date="2018-06" db="EMBL/GenBank/DDBJ databases">
        <title>Metagenomic assembly of (sub)arctic Cyanobacteria and their associated microbiome from non-axenic cultures.</title>
        <authorList>
            <person name="Baurain D."/>
        </authorList>
    </citation>
    <scope>NUCLEOTIDE SEQUENCE [LARGE SCALE GENOMIC DNA]</scope>
    <source>
        <strain evidence="3">ULC129bin1</strain>
    </source>
</reference>
<dbReference type="EMBL" id="QBMC01000217">
    <property type="protein sequence ID" value="PZO10361.1"/>
    <property type="molecule type" value="Genomic_DNA"/>
</dbReference>
<comment type="caution">
    <text evidence="3">The sequence shown here is derived from an EMBL/GenBank/DDBJ whole genome shotgun (WGS) entry which is preliminary data.</text>
</comment>
<accession>A0A2W4VDZ9</accession>
<feature type="region of interest" description="Disordered" evidence="1">
    <location>
        <begin position="39"/>
        <end position="61"/>
    </location>
</feature>